<dbReference type="GO" id="GO:0005737">
    <property type="term" value="C:cytoplasm"/>
    <property type="evidence" value="ECO:0007669"/>
    <property type="project" value="TreeGrafter"/>
</dbReference>
<reference evidence="5" key="1">
    <citation type="submission" date="2023-03" db="EMBL/GenBank/DDBJ databases">
        <title>Multiphase analysis and comparison of six strains from genera Psychromarinibacter, Lutimaribacter, and Maritimibacter, including a novel species: Psychromarinibacter sediminicola sp. nov.</title>
        <authorList>
            <person name="Wang Y.-H."/>
            <person name="Ye M.-Q."/>
            <person name="Du Z.-J."/>
        </authorList>
    </citation>
    <scope>NUCLEOTIDE SEQUENCE</scope>
    <source>
        <strain evidence="5">C21-152</strain>
    </source>
</reference>
<name>A0AAE3NUR2_9RHOB</name>
<dbReference type="EMBL" id="JARGYC010000020">
    <property type="protein sequence ID" value="MDF0600977.1"/>
    <property type="molecule type" value="Genomic_DNA"/>
</dbReference>
<dbReference type="GO" id="GO:0008718">
    <property type="term" value="F:D-amino-acid dehydrogenase activity"/>
    <property type="evidence" value="ECO:0007669"/>
    <property type="project" value="TreeGrafter"/>
</dbReference>
<evidence type="ECO:0000256" key="3">
    <source>
        <dbReference type="SAM" id="MobiDB-lite"/>
    </source>
</evidence>
<dbReference type="InterPro" id="IPR006076">
    <property type="entry name" value="FAD-dep_OxRdtase"/>
</dbReference>
<evidence type="ECO:0000259" key="4">
    <source>
        <dbReference type="Pfam" id="PF01266"/>
    </source>
</evidence>
<gene>
    <name evidence="5" type="ORF">P1J78_09565</name>
</gene>
<evidence type="ECO:0000313" key="5">
    <source>
        <dbReference type="EMBL" id="MDF0600977.1"/>
    </source>
</evidence>
<dbReference type="RefSeq" id="WP_275567119.1">
    <property type="nucleotide sequence ID" value="NZ_JARGYC010000020.1"/>
</dbReference>
<dbReference type="Gene3D" id="3.50.50.60">
    <property type="entry name" value="FAD/NAD(P)-binding domain"/>
    <property type="match status" value="2"/>
</dbReference>
<dbReference type="GO" id="GO:0005886">
    <property type="term" value="C:plasma membrane"/>
    <property type="evidence" value="ECO:0007669"/>
    <property type="project" value="TreeGrafter"/>
</dbReference>
<sequence>MRLVGFNPFRPSRRRAENPDRPEGSPYAADLPASCDVVVIGGGLCGLATAIELAERGQSVVLLEKGRVGAEQTSRSMGWVSSLGDTGLRLPLSLRSKAIWADYATKYGVDTSFRQVGVTLLCRGETELAHFADWRDQAREIGFVDATELSAAQVSERMPAMNIPGLAGAWHQPSDGCVRPEKVGPALAGIADSLQVAVMEQCAALDLETTAGHVSGVLTEQGRVKAQAVVVSGGAWSRAFLRRLGFEIPVLQVYGSLFRTGPVETSLQGCGATGSFGWCRRPDGSFTVGNNTVISTVTPDSFRLFRQFLPAMRDGHGAVSLDVDQDFFRDLKMFFASDDRKKLELQNTRVLGASPDARTKRATVTALRHEFPDFSDVEIASEWAGVIDITPDSAPIIDRLPGVGGAYVCSGFSAHGLAMAPAAAEITADLVVGQEPSIDASAYRVSRFT</sequence>
<protein>
    <submittedName>
        <fullName evidence="5">FAD-binding oxidoreductase</fullName>
    </submittedName>
</protein>
<dbReference type="PANTHER" id="PTHR13847:SF280">
    <property type="entry name" value="D-AMINO ACID DEHYDROGENASE"/>
    <property type="match status" value="1"/>
</dbReference>
<dbReference type="InterPro" id="IPR036188">
    <property type="entry name" value="FAD/NAD-bd_sf"/>
</dbReference>
<dbReference type="Gene3D" id="3.30.9.10">
    <property type="entry name" value="D-Amino Acid Oxidase, subunit A, domain 2"/>
    <property type="match status" value="2"/>
</dbReference>
<evidence type="ECO:0000313" key="6">
    <source>
        <dbReference type="Proteomes" id="UP001220964"/>
    </source>
</evidence>
<feature type="region of interest" description="Disordered" evidence="3">
    <location>
        <begin position="1"/>
        <end position="27"/>
    </location>
</feature>
<dbReference type="PANTHER" id="PTHR13847">
    <property type="entry name" value="SARCOSINE DEHYDROGENASE-RELATED"/>
    <property type="match status" value="1"/>
</dbReference>
<dbReference type="GO" id="GO:0055130">
    <property type="term" value="P:D-alanine catabolic process"/>
    <property type="evidence" value="ECO:0007669"/>
    <property type="project" value="TreeGrafter"/>
</dbReference>
<comment type="caution">
    <text evidence="5">The sequence shown here is derived from an EMBL/GenBank/DDBJ whole genome shotgun (WGS) entry which is preliminary data.</text>
</comment>
<dbReference type="Pfam" id="PF01266">
    <property type="entry name" value="DAO"/>
    <property type="match status" value="1"/>
</dbReference>
<feature type="domain" description="FAD dependent oxidoreductase" evidence="4">
    <location>
        <begin position="36"/>
        <end position="430"/>
    </location>
</feature>
<proteinExistence type="inferred from homology"/>
<keyword evidence="6" id="KW-1185">Reference proteome</keyword>
<dbReference type="SUPFAM" id="SSF51905">
    <property type="entry name" value="FAD/NAD(P)-binding domain"/>
    <property type="match status" value="1"/>
</dbReference>
<dbReference type="Proteomes" id="UP001220964">
    <property type="component" value="Unassembled WGS sequence"/>
</dbReference>
<evidence type="ECO:0000256" key="1">
    <source>
        <dbReference type="ARBA" id="ARBA00009410"/>
    </source>
</evidence>
<keyword evidence="2" id="KW-0560">Oxidoreductase</keyword>
<dbReference type="AlphaFoldDB" id="A0AAE3NUR2"/>
<accession>A0AAE3NUR2</accession>
<comment type="similarity">
    <text evidence="1">Belongs to the DadA oxidoreductase family.</text>
</comment>
<organism evidence="5 6">
    <name type="scientific">Psychromarinibacter sediminicola</name>
    <dbReference type="NCBI Taxonomy" id="3033385"/>
    <lineage>
        <taxon>Bacteria</taxon>
        <taxon>Pseudomonadati</taxon>
        <taxon>Pseudomonadota</taxon>
        <taxon>Alphaproteobacteria</taxon>
        <taxon>Rhodobacterales</taxon>
        <taxon>Paracoccaceae</taxon>
        <taxon>Psychromarinibacter</taxon>
    </lineage>
</organism>
<feature type="compositionally biased region" description="Basic and acidic residues" evidence="3">
    <location>
        <begin position="14"/>
        <end position="23"/>
    </location>
</feature>
<evidence type="ECO:0000256" key="2">
    <source>
        <dbReference type="ARBA" id="ARBA00023002"/>
    </source>
</evidence>